<reference evidence="2" key="1">
    <citation type="submission" date="2014-02" db="EMBL/GenBank/DDBJ databases">
        <title>The Genome Sequence of Trichophyton rubrum (morphotype fischeri) CBS 288.86.</title>
        <authorList>
            <consortium name="The Broad Institute Genomics Platform"/>
            <person name="Cuomo C.A."/>
            <person name="White T.C."/>
            <person name="Graser Y."/>
            <person name="Martinez-Rossi N."/>
            <person name="Heitman J."/>
            <person name="Young S.K."/>
            <person name="Zeng Q."/>
            <person name="Gargeya S."/>
            <person name="Abouelleil A."/>
            <person name="Alvarado L."/>
            <person name="Chapman S.B."/>
            <person name="Gainer-Dewar J."/>
            <person name="Goldberg J."/>
            <person name="Griggs A."/>
            <person name="Gujja S."/>
            <person name="Hansen M."/>
            <person name="Howarth C."/>
            <person name="Imamovic A."/>
            <person name="Larimer J."/>
            <person name="Martinez D."/>
            <person name="Murphy C."/>
            <person name="Pearson M.D."/>
            <person name="Persinoti G."/>
            <person name="Poon T."/>
            <person name="Priest M."/>
            <person name="Roberts A.D."/>
            <person name="Saif S."/>
            <person name="Shea T.D."/>
            <person name="Sykes S.N."/>
            <person name="Wortman J."/>
            <person name="Nusbaum C."/>
            <person name="Birren B."/>
        </authorList>
    </citation>
    <scope>NUCLEOTIDE SEQUENCE [LARGE SCALE GENOMIC DNA]</scope>
    <source>
        <strain evidence="2">CBS 288.86</strain>
    </source>
</reference>
<dbReference type="HOGENOM" id="CLU_1042778_0_0_1"/>
<evidence type="ECO:0000313" key="2">
    <source>
        <dbReference type="EMBL" id="EZF49044.1"/>
    </source>
</evidence>
<sequence length="267" mass="29104">MTSSIYAKYLKSAHFALELAKIFFLIYLYESITGDVILPPDHTAAIAATASSANPKSNSHFQQDSKAKFRMDPSCYVPIRDDAIPEFYNGGGGETIHACLLSEAKAPCVEHDDYMETLEGEEQSFTESATRPAVLSEAQAAFSAEKAVQTRSGNKDSDIFQASRGSSNNKGSDPLQVSKGRSKKPGAGPSKSTPAKRVTSPRSFGWACVCDGPACSSGGQRTHKISNIKFQLQGKFTRCLHIGSYLDTYYRQVSEPLLRITPRLIPY</sequence>
<proteinExistence type="predicted"/>
<accession>A0A022VSW5</accession>
<evidence type="ECO:0000256" key="1">
    <source>
        <dbReference type="SAM" id="MobiDB-lite"/>
    </source>
</evidence>
<protein>
    <submittedName>
        <fullName evidence="2">Uncharacterized protein</fullName>
    </submittedName>
</protein>
<dbReference type="EMBL" id="KK207910">
    <property type="protein sequence ID" value="EZF49044.1"/>
    <property type="molecule type" value="Genomic_DNA"/>
</dbReference>
<gene>
    <name evidence="2" type="ORF">H103_07353</name>
</gene>
<organism evidence="2">
    <name type="scientific">Trichophyton rubrum CBS 288.86</name>
    <dbReference type="NCBI Taxonomy" id="1215330"/>
    <lineage>
        <taxon>Eukaryota</taxon>
        <taxon>Fungi</taxon>
        <taxon>Dikarya</taxon>
        <taxon>Ascomycota</taxon>
        <taxon>Pezizomycotina</taxon>
        <taxon>Eurotiomycetes</taxon>
        <taxon>Eurotiomycetidae</taxon>
        <taxon>Onygenales</taxon>
        <taxon>Arthrodermataceae</taxon>
        <taxon>Trichophyton</taxon>
    </lineage>
</organism>
<dbReference type="Proteomes" id="UP000023758">
    <property type="component" value="Unassembled WGS sequence"/>
</dbReference>
<dbReference type="AlphaFoldDB" id="A0A022VSW5"/>
<name>A0A022VSW5_TRIRU</name>
<feature type="region of interest" description="Disordered" evidence="1">
    <location>
        <begin position="144"/>
        <end position="199"/>
    </location>
</feature>